<name>A0A173U7H1_9FIRM</name>
<dbReference type="STRING" id="166486.ERS852572_01948"/>
<organism evidence="1 3">
    <name type="scientific">Roseburia intestinalis</name>
    <dbReference type="NCBI Taxonomy" id="166486"/>
    <lineage>
        <taxon>Bacteria</taxon>
        <taxon>Bacillati</taxon>
        <taxon>Bacillota</taxon>
        <taxon>Clostridia</taxon>
        <taxon>Lachnospirales</taxon>
        <taxon>Lachnospiraceae</taxon>
        <taxon>Roseburia</taxon>
    </lineage>
</organism>
<reference evidence="1 3" key="1">
    <citation type="submission" date="2015-09" db="EMBL/GenBank/DDBJ databases">
        <authorList>
            <consortium name="Pathogen Informatics"/>
        </authorList>
    </citation>
    <scope>NUCLEOTIDE SEQUENCE [LARGE SCALE GENOMIC DNA]</scope>
    <source>
        <strain evidence="1 3">2789STDY5834960</strain>
    </source>
</reference>
<dbReference type="InterPro" id="IPR029033">
    <property type="entry name" value="His_PPase_superfam"/>
</dbReference>
<dbReference type="PaxDb" id="166486-ERS852572_01948"/>
<dbReference type="RefSeq" id="WP_015521542.1">
    <property type="nucleotide sequence ID" value="NZ_CABIYH010000013.1"/>
</dbReference>
<dbReference type="Gene3D" id="3.40.50.1240">
    <property type="entry name" value="Phosphoglycerate mutase-like"/>
    <property type="match status" value="1"/>
</dbReference>
<dbReference type="Proteomes" id="UP000095350">
    <property type="component" value="Unassembled WGS sequence"/>
</dbReference>
<evidence type="ECO:0000313" key="2">
    <source>
        <dbReference type="EMBL" id="RHN08176.1"/>
    </source>
</evidence>
<evidence type="ECO:0000313" key="4">
    <source>
        <dbReference type="Proteomes" id="UP000283586"/>
    </source>
</evidence>
<dbReference type="Proteomes" id="UP000283586">
    <property type="component" value="Unassembled WGS sequence"/>
</dbReference>
<evidence type="ECO:0000313" key="3">
    <source>
        <dbReference type="Proteomes" id="UP000095350"/>
    </source>
</evidence>
<dbReference type="AlphaFoldDB" id="A0A173U7H1"/>
<dbReference type="CDD" id="cd07067">
    <property type="entry name" value="HP_PGM_like"/>
    <property type="match status" value="1"/>
</dbReference>
<gene>
    <name evidence="2" type="ORF">DWZ31_09915</name>
    <name evidence="1" type="ORF">ERS852572_01948</name>
</gene>
<dbReference type="OrthoDB" id="9782128at2"/>
<proteinExistence type="predicted"/>
<sequence length="242" mass="28096">MRIIIVRHGDPNYELDTLTKTGWREAELAAEYLAKLQIKAFYVSPLGRAQDTAGCTLKKMNRTAETLDWLREFEAHIDRPDVKNEKSICWDWLPQDMEKDLDLYDRERWNKTDIMRKGNVEEAYRWVCDGLDALLKKHGYERDDMYYRVNEPNHDTIVLFCHFGVECVMLSHLLNVSPMVLWHGLCAAPSSITSIYTEERRKGIAGFRVNEFGSTAHLYVAGEKPSFAARFCECYGDGDRQD</sequence>
<dbReference type="SMART" id="SM00855">
    <property type="entry name" value="PGAM"/>
    <property type="match status" value="1"/>
</dbReference>
<dbReference type="EMBL" id="QRQN01000010">
    <property type="protein sequence ID" value="RHN08176.1"/>
    <property type="molecule type" value="Genomic_DNA"/>
</dbReference>
<reference evidence="2 4" key="2">
    <citation type="submission" date="2018-08" db="EMBL/GenBank/DDBJ databases">
        <title>A genome reference for cultivated species of the human gut microbiota.</title>
        <authorList>
            <person name="Zou Y."/>
            <person name="Xue W."/>
            <person name="Luo G."/>
        </authorList>
    </citation>
    <scope>NUCLEOTIDE SEQUENCE [LARGE SCALE GENOMIC DNA]</scope>
    <source>
        <strain evidence="2 4">AF31-21AC</strain>
    </source>
</reference>
<protein>
    <submittedName>
        <fullName evidence="1">Bifunctional RNase H/acid phosphatase</fullName>
    </submittedName>
    <submittedName>
        <fullName evidence="2">Histidine phosphatase family protein</fullName>
    </submittedName>
</protein>
<dbReference type="InterPro" id="IPR013078">
    <property type="entry name" value="His_Pase_superF_clade-1"/>
</dbReference>
<dbReference type="SUPFAM" id="SSF53254">
    <property type="entry name" value="Phosphoglycerate mutase-like"/>
    <property type="match status" value="1"/>
</dbReference>
<dbReference type="Pfam" id="PF00300">
    <property type="entry name" value="His_Phos_1"/>
    <property type="match status" value="1"/>
</dbReference>
<dbReference type="EMBL" id="CYXZ01000013">
    <property type="protein sequence ID" value="CUN10804.1"/>
    <property type="molecule type" value="Genomic_DNA"/>
</dbReference>
<evidence type="ECO:0000313" key="1">
    <source>
        <dbReference type="EMBL" id="CUN10804.1"/>
    </source>
</evidence>
<accession>A0A173U7H1</accession>